<feature type="transmembrane region" description="Helical" evidence="2">
    <location>
        <begin position="21"/>
        <end position="43"/>
    </location>
</feature>
<dbReference type="PANTHER" id="PTHR34219:SF3">
    <property type="entry name" value="BLL7967 PROTEIN"/>
    <property type="match status" value="1"/>
</dbReference>
<evidence type="ECO:0000256" key="1">
    <source>
        <dbReference type="SAM" id="MobiDB-lite"/>
    </source>
</evidence>
<feature type="region of interest" description="Disordered" evidence="1">
    <location>
        <begin position="250"/>
        <end position="272"/>
    </location>
</feature>
<keyword evidence="2" id="KW-0472">Membrane</keyword>
<keyword evidence="2" id="KW-0812">Transmembrane</keyword>
<name>A0A1I7DV00_9BACT</name>
<accession>A0A1I7DV00</accession>
<evidence type="ECO:0000313" key="3">
    <source>
        <dbReference type="EMBL" id="SFU15517.1"/>
    </source>
</evidence>
<dbReference type="InterPro" id="IPR005625">
    <property type="entry name" value="PepSY-ass_TM"/>
</dbReference>
<feature type="compositionally biased region" description="Basic and acidic residues" evidence="1">
    <location>
        <begin position="259"/>
        <end position="269"/>
    </location>
</feature>
<dbReference type="Proteomes" id="UP000199673">
    <property type="component" value="Unassembled WGS sequence"/>
</dbReference>
<feature type="transmembrane region" description="Helical" evidence="2">
    <location>
        <begin position="216"/>
        <end position="236"/>
    </location>
</feature>
<organism evidence="3 4">
    <name type="scientific">Algoriphagus locisalis</name>
    <dbReference type="NCBI Taxonomy" id="305507"/>
    <lineage>
        <taxon>Bacteria</taxon>
        <taxon>Pseudomonadati</taxon>
        <taxon>Bacteroidota</taxon>
        <taxon>Cytophagia</taxon>
        <taxon>Cytophagales</taxon>
        <taxon>Cyclobacteriaceae</taxon>
        <taxon>Algoriphagus</taxon>
    </lineage>
</organism>
<dbReference type="AlphaFoldDB" id="A0A1I7DV00"/>
<evidence type="ECO:0000256" key="2">
    <source>
        <dbReference type="SAM" id="Phobius"/>
    </source>
</evidence>
<dbReference type="Pfam" id="PF03929">
    <property type="entry name" value="PepSY_TM"/>
    <property type="match status" value="1"/>
</dbReference>
<dbReference type="PANTHER" id="PTHR34219">
    <property type="entry name" value="IRON-REGULATED INNER MEMBRANE PROTEIN-RELATED"/>
    <property type="match status" value="1"/>
</dbReference>
<keyword evidence="2" id="KW-1133">Transmembrane helix</keyword>
<feature type="transmembrane region" description="Helical" evidence="2">
    <location>
        <begin position="165"/>
        <end position="186"/>
    </location>
</feature>
<dbReference type="STRING" id="305507.SAMN04489724_4426"/>
<sequence>MQPKKTSVWKSIRNIFDQIHLYAGLISGLVVIAVCLSGTIYVYNTEIREFMDSELYFVEEAGERMSADELKSELEVASESNVVGVMWNEEADRSVQFTLKKEGEEGRGNTFYVNPYTAKILGNSSDKTATGEFMGYMFSLHRWLLLDRIETPILESMGNRDLGRFINGVATLLFLLGVITGIVIWVPNKVKSWKQGLKIKWDANWKRVNHDIHNTLAFYSLIFLFIMGATGPFWSYSWYREGWQKTWDTYQEPAPRGENAGKPKAEPKPELSTPAVEGSLAVLSLEDIFAKTNEELSYQGNIRVSLPSKASDPISVSKYRTGFFARAGADQLTLSSADLSVTEANLFSDLPWRQQVGRSVKSLHVGDIFGQFSKFLWFVACLIATSLPITGTLIWWNKRKKKPSKKKPTQTRVAEMA</sequence>
<feature type="transmembrane region" description="Helical" evidence="2">
    <location>
        <begin position="375"/>
        <end position="396"/>
    </location>
</feature>
<proteinExistence type="predicted"/>
<dbReference type="EMBL" id="FPBF01000008">
    <property type="protein sequence ID" value="SFU15517.1"/>
    <property type="molecule type" value="Genomic_DNA"/>
</dbReference>
<protein>
    <submittedName>
        <fullName evidence="3">Uncharacterized iron-regulated membrane protein</fullName>
    </submittedName>
</protein>
<evidence type="ECO:0000313" key="4">
    <source>
        <dbReference type="Proteomes" id="UP000199673"/>
    </source>
</evidence>
<dbReference type="OrthoDB" id="111691at2"/>
<keyword evidence="4" id="KW-1185">Reference proteome</keyword>
<gene>
    <name evidence="3" type="ORF">SAMN04489724_4426</name>
</gene>
<reference evidence="4" key="1">
    <citation type="submission" date="2016-10" db="EMBL/GenBank/DDBJ databases">
        <authorList>
            <person name="Varghese N."/>
            <person name="Submissions S."/>
        </authorList>
    </citation>
    <scope>NUCLEOTIDE SEQUENCE [LARGE SCALE GENOMIC DNA]</scope>
    <source>
        <strain evidence="4">DSM 23445</strain>
    </source>
</reference>
<dbReference type="RefSeq" id="WP_091697363.1">
    <property type="nucleotide sequence ID" value="NZ_FPBF01000008.1"/>
</dbReference>